<dbReference type="InterPro" id="IPR011488">
    <property type="entry name" value="TIF_2_asu"/>
</dbReference>
<reference evidence="5 6" key="1">
    <citation type="submission" date="2022-09" db="EMBL/GenBank/DDBJ databases">
        <title>Xylan utilization by haloarchaea-nanohaloarchaea associations.</title>
        <authorList>
            <person name="Yakimov M."/>
        </authorList>
    </citation>
    <scope>NUCLEOTIDE SEQUENCE [LARGE SCALE GENOMIC DNA]</scope>
    <source>
        <strain evidence="5 6">SVXNc</strain>
    </source>
</reference>
<accession>A0ABY8CFT1</accession>
<dbReference type="SUPFAM" id="SSF110993">
    <property type="entry name" value="eIF-2-alpha, C-terminal domain"/>
    <property type="match status" value="1"/>
</dbReference>
<dbReference type="InterPro" id="IPR024055">
    <property type="entry name" value="TIF2_asu_C"/>
</dbReference>
<evidence type="ECO:0000313" key="5">
    <source>
        <dbReference type="EMBL" id="WEL19330.1"/>
    </source>
</evidence>
<dbReference type="PROSITE" id="PS50126">
    <property type="entry name" value="S1"/>
    <property type="match status" value="1"/>
</dbReference>
<sequence length="251" mass="28778">MKWYKDSPDEGDYVVVSITDVDKNSAYADLEEYEGQRGLIHISEVARSWIQDVTKELSEGEKTVAQVIEIGDGSINLSLKRVNEKQKKDAMARWNKEKKASTFLEQLADELDMSTDEIYEEVGFKLQEEFGTSFTGFEISVGEEERLLEMFDEKTVEAIQEVARENINLKQEKFEGEIRLEFEQGDGVRRIREAFEDLGDAVEAKYVSAPKYAITAWGRNPELAKKRMDEAVDSIREKAEELEGTFEFSKV</sequence>
<name>A0ABY8CFT1_9ARCH</name>
<gene>
    <name evidence="5" type="primary">sui2</name>
    <name evidence="5" type="ORF">SVXNc_0303</name>
</gene>
<dbReference type="Proteomes" id="UP001218034">
    <property type="component" value="Chromosome"/>
</dbReference>
<dbReference type="SUPFAM" id="SSF116742">
    <property type="entry name" value="eIF2alpha middle domain-like"/>
    <property type="match status" value="1"/>
</dbReference>
<evidence type="ECO:0000313" key="6">
    <source>
        <dbReference type="Proteomes" id="UP001218034"/>
    </source>
</evidence>
<proteinExistence type="inferred from homology"/>
<keyword evidence="2 5" id="KW-0396">Initiation factor</keyword>
<feature type="domain" description="S1 motif" evidence="4">
    <location>
        <begin position="11"/>
        <end position="80"/>
    </location>
</feature>
<dbReference type="GeneID" id="90589739"/>
<dbReference type="Pfam" id="PF07541">
    <property type="entry name" value="EIF_2_alpha"/>
    <property type="match status" value="1"/>
</dbReference>
<dbReference type="SUPFAM" id="SSF50249">
    <property type="entry name" value="Nucleic acid-binding proteins"/>
    <property type="match status" value="1"/>
</dbReference>
<evidence type="ECO:0000256" key="1">
    <source>
        <dbReference type="ARBA" id="ARBA00007223"/>
    </source>
</evidence>
<protein>
    <submittedName>
        <fullName evidence="5">Translation initiation factor 2, alpha subunit (eIF-2alpha)</fullName>
    </submittedName>
</protein>
<dbReference type="Pfam" id="PF00575">
    <property type="entry name" value="S1"/>
    <property type="match status" value="1"/>
</dbReference>
<dbReference type="InterPro" id="IPR003029">
    <property type="entry name" value="S1_domain"/>
</dbReference>
<dbReference type="Gene3D" id="3.30.70.1130">
    <property type="entry name" value="EIF_2_alpha"/>
    <property type="match status" value="1"/>
</dbReference>
<dbReference type="InterPro" id="IPR024054">
    <property type="entry name" value="TIF2_asu_middle_sf"/>
</dbReference>
<organism evidence="5 6">
    <name type="scientific">Candidatus Nanohalococcus occultus</name>
    <dbReference type="NCBI Taxonomy" id="2978047"/>
    <lineage>
        <taxon>Archaea</taxon>
        <taxon>Candidatus Nanohalarchaeota</taxon>
        <taxon>Candidatus Nanohalarchaeota incertae sedis</taxon>
        <taxon>Candidatus Nanohalococcus</taxon>
    </lineage>
</organism>
<dbReference type="PANTHER" id="PTHR10602:SF0">
    <property type="entry name" value="EUKARYOTIC TRANSLATION INITIATION FACTOR 2 SUBUNIT 1"/>
    <property type="match status" value="1"/>
</dbReference>
<dbReference type="PANTHER" id="PTHR10602">
    <property type="entry name" value="EUKARYOTIC TRANSLATION INITIATION FACTOR 2 SUBUNIT 1"/>
    <property type="match status" value="1"/>
</dbReference>
<evidence type="ECO:0000259" key="4">
    <source>
        <dbReference type="PROSITE" id="PS50126"/>
    </source>
</evidence>
<keyword evidence="3" id="KW-0648">Protein biosynthesis</keyword>
<keyword evidence="6" id="KW-1185">Reference proteome</keyword>
<dbReference type="RefSeq" id="WP_347722202.1">
    <property type="nucleotide sequence ID" value="NZ_CP104395.1"/>
</dbReference>
<dbReference type="EMBL" id="CP104395">
    <property type="protein sequence ID" value="WEL19330.1"/>
    <property type="molecule type" value="Genomic_DNA"/>
</dbReference>
<dbReference type="Gene3D" id="2.40.50.140">
    <property type="entry name" value="Nucleic acid-binding proteins"/>
    <property type="match status" value="1"/>
</dbReference>
<dbReference type="Gene3D" id="1.10.150.190">
    <property type="entry name" value="Translation initiation factor 2, subunit 1, domain 2"/>
    <property type="match status" value="1"/>
</dbReference>
<evidence type="ECO:0000256" key="2">
    <source>
        <dbReference type="ARBA" id="ARBA00022540"/>
    </source>
</evidence>
<dbReference type="GO" id="GO:0003743">
    <property type="term" value="F:translation initiation factor activity"/>
    <property type="evidence" value="ECO:0007669"/>
    <property type="project" value="UniProtKB-KW"/>
</dbReference>
<dbReference type="SMART" id="SM00316">
    <property type="entry name" value="S1"/>
    <property type="match status" value="1"/>
</dbReference>
<dbReference type="InterPro" id="IPR012340">
    <property type="entry name" value="NA-bd_OB-fold"/>
</dbReference>
<comment type="similarity">
    <text evidence="1">Belongs to the eIF-2-alpha family.</text>
</comment>
<evidence type="ECO:0000256" key="3">
    <source>
        <dbReference type="ARBA" id="ARBA00022917"/>
    </source>
</evidence>